<protein>
    <submittedName>
        <fullName evidence="1">Uncharacterized protein</fullName>
    </submittedName>
</protein>
<sequence>MSQYQAGDLIQKRCMKCFHDEAKVMKVERREFKEKSAVILWCQCPECGMNDDELIPQDEVVDK</sequence>
<reference evidence="1" key="1">
    <citation type="submission" date="2022-04" db="EMBL/GenBank/DDBJ databases">
        <title>Halobacillus sp. isolated from saltern.</title>
        <authorList>
            <person name="Won M."/>
            <person name="Lee C.-M."/>
            <person name="Woen H.-Y."/>
            <person name="Kwon S.-W."/>
        </authorList>
    </citation>
    <scope>NUCLEOTIDE SEQUENCE</scope>
    <source>
        <strain evidence="1">SSHM10-5</strain>
    </source>
</reference>
<gene>
    <name evidence="1" type="ORF">MUO15_09480</name>
</gene>
<proteinExistence type="predicted"/>
<evidence type="ECO:0000313" key="2">
    <source>
        <dbReference type="Proteomes" id="UP000830326"/>
    </source>
</evidence>
<name>A0ABY4HGY7_9BACI</name>
<evidence type="ECO:0000313" key="1">
    <source>
        <dbReference type="EMBL" id="UOR13648.1"/>
    </source>
</evidence>
<dbReference type="RefSeq" id="WP_245035352.1">
    <property type="nucleotide sequence ID" value="NZ_CP095075.1"/>
</dbReference>
<dbReference type="Proteomes" id="UP000830326">
    <property type="component" value="Chromosome"/>
</dbReference>
<dbReference type="EMBL" id="CP095075">
    <property type="protein sequence ID" value="UOR13648.1"/>
    <property type="molecule type" value="Genomic_DNA"/>
</dbReference>
<keyword evidence="2" id="KW-1185">Reference proteome</keyword>
<organism evidence="1 2">
    <name type="scientific">Halobacillus amylolyticus</name>
    <dbReference type="NCBI Taxonomy" id="2932259"/>
    <lineage>
        <taxon>Bacteria</taxon>
        <taxon>Bacillati</taxon>
        <taxon>Bacillota</taxon>
        <taxon>Bacilli</taxon>
        <taxon>Bacillales</taxon>
        <taxon>Bacillaceae</taxon>
        <taxon>Halobacillus</taxon>
    </lineage>
</organism>
<accession>A0ABY4HGY7</accession>